<feature type="region of interest" description="Disordered" evidence="1">
    <location>
        <begin position="1"/>
        <end position="26"/>
    </location>
</feature>
<organism evidence="2 3">
    <name type="scientific">Rattus norvegicus</name>
    <name type="common">Rat</name>
    <dbReference type="NCBI Taxonomy" id="10116"/>
    <lineage>
        <taxon>Eukaryota</taxon>
        <taxon>Metazoa</taxon>
        <taxon>Chordata</taxon>
        <taxon>Craniata</taxon>
        <taxon>Vertebrata</taxon>
        <taxon>Euteleostomi</taxon>
        <taxon>Mammalia</taxon>
        <taxon>Eutheria</taxon>
        <taxon>Euarchontoglires</taxon>
        <taxon>Glires</taxon>
        <taxon>Rodentia</taxon>
        <taxon>Myomorpha</taxon>
        <taxon>Muroidea</taxon>
        <taxon>Muridae</taxon>
        <taxon>Murinae</taxon>
        <taxon>Rattus</taxon>
    </lineage>
</organism>
<protein>
    <submittedName>
        <fullName evidence="2">RCG31926</fullName>
    </submittedName>
</protein>
<dbReference type="EMBL" id="CH474039">
    <property type="protein sequence ID" value="EDL91717.1"/>
    <property type="molecule type" value="Genomic_DNA"/>
</dbReference>
<dbReference type="Proteomes" id="UP000234681">
    <property type="component" value="Chromosome 5"/>
</dbReference>
<evidence type="ECO:0000256" key="1">
    <source>
        <dbReference type="SAM" id="MobiDB-lite"/>
    </source>
</evidence>
<dbReference type="AlphaFoldDB" id="A6KDN8"/>
<sequence>MFSRYNNRYGGWQDCPSRRQEEQPVGEKPLEHLLVRAVIRNALVSKQQNLLPQSLGVQDSRWRCRQGGSPSLLYSLLVFALLPTHELNRHLDGSM</sequence>
<name>A6KDN8_RAT</name>
<accession>A6KDN8</accession>
<reference evidence="2 3" key="1">
    <citation type="submission" date="2005-09" db="EMBL/GenBank/DDBJ databases">
        <authorList>
            <person name="Mural R.J."/>
            <person name="Li P.W."/>
            <person name="Adams M.D."/>
            <person name="Amanatides P.G."/>
            <person name="Baden-Tillson H."/>
            <person name="Barnstead M."/>
            <person name="Chin S.H."/>
            <person name="Dew I."/>
            <person name="Evans C.A."/>
            <person name="Ferriera S."/>
            <person name="Flanigan M."/>
            <person name="Fosler C."/>
            <person name="Glodek A."/>
            <person name="Gu Z."/>
            <person name="Holt R.A."/>
            <person name="Jennings D."/>
            <person name="Kraft C.L."/>
            <person name="Lu F."/>
            <person name="Nguyen T."/>
            <person name="Nusskern D.R."/>
            <person name="Pfannkoch C.M."/>
            <person name="Sitter C."/>
            <person name="Sutton G.G."/>
            <person name="Venter J.C."/>
            <person name="Wang Z."/>
            <person name="Woodage T."/>
            <person name="Zheng X.H."/>
            <person name="Zhong F."/>
        </authorList>
    </citation>
    <scope>NUCLEOTIDE SEQUENCE [LARGE SCALE GENOMIC DNA]</scope>
    <source>
        <strain>BN</strain>
        <strain evidence="3">Sprague-Dawley</strain>
    </source>
</reference>
<evidence type="ECO:0000313" key="2">
    <source>
        <dbReference type="EMBL" id="EDL91717.1"/>
    </source>
</evidence>
<evidence type="ECO:0000313" key="3">
    <source>
        <dbReference type="Proteomes" id="UP000234681"/>
    </source>
</evidence>
<proteinExistence type="predicted"/>
<gene>
    <name evidence="2" type="ORF">rCG_31926</name>
</gene>